<name>A0A8J2KKI9_9HEXA</name>
<keyword evidence="2" id="KW-1185">Reference proteome</keyword>
<dbReference type="Proteomes" id="UP000708208">
    <property type="component" value="Unassembled WGS sequence"/>
</dbReference>
<dbReference type="EMBL" id="CAJVCH010150943">
    <property type="protein sequence ID" value="CAG7727600.1"/>
    <property type="molecule type" value="Genomic_DNA"/>
</dbReference>
<proteinExistence type="predicted"/>
<evidence type="ECO:0000313" key="1">
    <source>
        <dbReference type="EMBL" id="CAG7727600.1"/>
    </source>
</evidence>
<reference evidence="1" key="1">
    <citation type="submission" date="2021-06" db="EMBL/GenBank/DDBJ databases">
        <authorList>
            <person name="Hodson N. C."/>
            <person name="Mongue J. A."/>
            <person name="Jaron S. K."/>
        </authorList>
    </citation>
    <scope>NUCLEOTIDE SEQUENCE</scope>
</reference>
<comment type="caution">
    <text evidence="1">The sequence shown here is derived from an EMBL/GenBank/DDBJ whole genome shotgun (WGS) entry which is preliminary data.</text>
</comment>
<evidence type="ECO:0000313" key="2">
    <source>
        <dbReference type="Proteomes" id="UP000708208"/>
    </source>
</evidence>
<accession>A0A8J2KKI9</accession>
<protein>
    <submittedName>
        <fullName evidence="1">Uncharacterized protein</fullName>
    </submittedName>
</protein>
<gene>
    <name evidence="1" type="ORF">AFUS01_LOCUS16433</name>
</gene>
<dbReference type="OrthoDB" id="6616134at2759"/>
<organism evidence="1 2">
    <name type="scientific">Allacma fusca</name>
    <dbReference type="NCBI Taxonomy" id="39272"/>
    <lineage>
        <taxon>Eukaryota</taxon>
        <taxon>Metazoa</taxon>
        <taxon>Ecdysozoa</taxon>
        <taxon>Arthropoda</taxon>
        <taxon>Hexapoda</taxon>
        <taxon>Collembola</taxon>
        <taxon>Symphypleona</taxon>
        <taxon>Sminthuridae</taxon>
        <taxon>Allacma</taxon>
    </lineage>
</organism>
<sequence>MDRKYAVIEFTTEKSVELVPKSWLCENISKCLWPYDLRGSNLTNAIKKTISPGKDWVLFPARLLRSLDDYEHGKKLAEKAEFTSDLESYSFDPETEFRV</sequence>
<dbReference type="AlphaFoldDB" id="A0A8J2KKI9"/>